<dbReference type="SUPFAM" id="SSF102735">
    <property type="entry name" value="Trigger factor ribosome-binding domain"/>
    <property type="match status" value="1"/>
</dbReference>
<evidence type="ECO:0000256" key="11">
    <source>
        <dbReference type="HAMAP-Rule" id="MF_00303"/>
    </source>
</evidence>
<dbReference type="InterPro" id="IPR008881">
    <property type="entry name" value="Trigger_fac_ribosome-bd_bac"/>
</dbReference>
<dbReference type="EC" id="5.2.1.8" evidence="3 11"/>
<dbReference type="GO" id="GO:0044183">
    <property type="term" value="F:protein folding chaperone"/>
    <property type="evidence" value="ECO:0007669"/>
    <property type="project" value="TreeGrafter"/>
</dbReference>
<dbReference type="FunFam" id="3.10.50.40:FF:000001">
    <property type="entry name" value="Trigger factor"/>
    <property type="match status" value="1"/>
</dbReference>
<dbReference type="GO" id="GO:0051301">
    <property type="term" value="P:cell division"/>
    <property type="evidence" value="ECO:0007669"/>
    <property type="project" value="UniProtKB-KW"/>
</dbReference>
<gene>
    <name evidence="11" type="primary">tig</name>
    <name evidence="15" type="ordered locus">TASI_1141</name>
</gene>
<comment type="function">
    <text evidence="11">Involved in protein export. Acts as a chaperone by maintaining the newly synthesized protein in an open conformation. Functions as a peptidyl-prolyl cis-trans isomerase.</text>
</comment>
<keyword evidence="7 11" id="KW-0143">Chaperone</keyword>
<dbReference type="InterPro" id="IPR036611">
    <property type="entry name" value="Trigger_fac_ribosome-bd_sf"/>
</dbReference>
<dbReference type="GO" id="GO:0015031">
    <property type="term" value="P:protein transport"/>
    <property type="evidence" value="ECO:0007669"/>
    <property type="project" value="UniProtKB-UniRule"/>
</dbReference>
<dbReference type="Gene3D" id="1.10.3120.10">
    <property type="entry name" value="Trigger factor, C-terminal domain"/>
    <property type="match status" value="1"/>
</dbReference>
<dbReference type="Pfam" id="PF05697">
    <property type="entry name" value="Trigger_N"/>
    <property type="match status" value="1"/>
</dbReference>
<comment type="similarity">
    <text evidence="2 11 13">Belongs to the FKBP-type PPIase family. Tig subfamily.</text>
</comment>
<evidence type="ECO:0000256" key="12">
    <source>
        <dbReference type="PROSITE-ProRule" id="PRU00277"/>
    </source>
</evidence>
<dbReference type="GO" id="GO:0051083">
    <property type="term" value="P:'de novo' cotranslational protein folding"/>
    <property type="evidence" value="ECO:0007669"/>
    <property type="project" value="TreeGrafter"/>
</dbReference>
<dbReference type="Gene3D" id="3.30.70.1050">
    <property type="entry name" value="Trigger factor ribosome-binding domain"/>
    <property type="match status" value="1"/>
</dbReference>
<evidence type="ECO:0000256" key="4">
    <source>
        <dbReference type="ARBA" id="ARBA00016902"/>
    </source>
</evidence>
<protein>
    <recommendedName>
        <fullName evidence="4 11">Trigger factor</fullName>
        <shortName evidence="11">TF</shortName>
        <ecNumber evidence="3 11">5.2.1.8</ecNumber>
    </recommendedName>
    <alternativeName>
        <fullName evidence="10 11">PPIase</fullName>
    </alternativeName>
</protein>
<dbReference type="SUPFAM" id="SSF54534">
    <property type="entry name" value="FKBP-like"/>
    <property type="match status" value="1"/>
</dbReference>
<keyword evidence="11" id="KW-0963">Cytoplasm</keyword>
<reference evidence="15 16" key="2">
    <citation type="journal article" date="2012" name="PLoS ONE">
        <title>Genomic characterization of the taylorella genus.</title>
        <authorList>
            <person name="Hebert L."/>
            <person name="Moumen B."/>
            <person name="Pons N."/>
            <person name="Duquesne F."/>
            <person name="Breuil M.F."/>
            <person name="Goux D."/>
            <person name="Batto J.M."/>
            <person name="Laugier C."/>
            <person name="Renault P."/>
            <person name="Petry S."/>
        </authorList>
    </citation>
    <scope>NUCLEOTIDE SEQUENCE [LARGE SCALE GENOMIC DNA]</scope>
    <source>
        <strain evidence="15 16">MCE3</strain>
    </source>
</reference>
<evidence type="ECO:0000256" key="1">
    <source>
        <dbReference type="ARBA" id="ARBA00000971"/>
    </source>
</evidence>
<evidence type="ECO:0000256" key="13">
    <source>
        <dbReference type="RuleBase" id="RU003914"/>
    </source>
</evidence>
<keyword evidence="6 11" id="KW-0697">Rotamase</keyword>
<dbReference type="HOGENOM" id="CLU_033058_2_0_4"/>
<dbReference type="InterPro" id="IPR005215">
    <property type="entry name" value="Trig_fac"/>
</dbReference>
<dbReference type="RefSeq" id="WP_014111789.1">
    <property type="nucleotide sequence ID" value="NC_016043.1"/>
</dbReference>
<dbReference type="KEGG" id="tas:TASI_1141"/>
<keyword evidence="9 11" id="KW-0131">Cell cycle</keyword>
<comment type="subcellular location">
    <subcellularLocation>
        <location evidence="11">Cytoplasm</location>
    </subcellularLocation>
    <text evidence="11">About half TF is bound to the ribosome near the polypeptide exit tunnel while the other half is free in the cytoplasm.</text>
</comment>
<dbReference type="InterPro" id="IPR001179">
    <property type="entry name" value="PPIase_FKBP_dom"/>
</dbReference>
<dbReference type="AlphaFoldDB" id="G4Q9X6"/>
<dbReference type="eggNOG" id="COG0544">
    <property type="taxonomic scope" value="Bacteria"/>
</dbReference>
<dbReference type="GO" id="GO:0043022">
    <property type="term" value="F:ribosome binding"/>
    <property type="evidence" value="ECO:0007669"/>
    <property type="project" value="TreeGrafter"/>
</dbReference>
<dbReference type="InterPro" id="IPR027304">
    <property type="entry name" value="Trigger_fact/SurA_dom_sf"/>
</dbReference>
<dbReference type="InterPro" id="IPR037041">
    <property type="entry name" value="Trigger_fac_C_sf"/>
</dbReference>
<dbReference type="STRING" id="1008459.TASI_1141"/>
<keyword evidence="8 11" id="KW-0413">Isomerase</keyword>
<dbReference type="PANTHER" id="PTHR30560">
    <property type="entry name" value="TRIGGER FACTOR CHAPERONE AND PEPTIDYL-PROLYL CIS/TRANS ISOMERASE"/>
    <property type="match status" value="1"/>
</dbReference>
<dbReference type="PROSITE" id="PS50059">
    <property type="entry name" value="FKBP_PPIASE"/>
    <property type="match status" value="1"/>
</dbReference>
<proteinExistence type="inferred from homology"/>
<evidence type="ECO:0000256" key="9">
    <source>
        <dbReference type="ARBA" id="ARBA00023306"/>
    </source>
</evidence>
<dbReference type="EMBL" id="CP003059">
    <property type="protein sequence ID" value="AEP36895.1"/>
    <property type="molecule type" value="Genomic_DNA"/>
</dbReference>
<dbReference type="GO" id="GO:0003755">
    <property type="term" value="F:peptidyl-prolyl cis-trans isomerase activity"/>
    <property type="evidence" value="ECO:0007669"/>
    <property type="project" value="UniProtKB-UniRule"/>
</dbReference>
<dbReference type="HAMAP" id="MF_00303">
    <property type="entry name" value="Trigger_factor_Tig"/>
    <property type="match status" value="1"/>
</dbReference>
<dbReference type="Proteomes" id="UP000009284">
    <property type="component" value="Chromosome"/>
</dbReference>
<dbReference type="GO" id="GO:0043335">
    <property type="term" value="P:protein unfolding"/>
    <property type="evidence" value="ECO:0007669"/>
    <property type="project" value="TreeGrafter"/>
</dbReference>
<accession>G4Q9X6</accession>
<evidence type="ECO:0000313" key="16">
    <source>
        <dbReference type="Proteomes" id="UP000009284"/>
    </source>
</evidence>
<evidence type="ECO:0000256" key="3">
    <source>
        <dbReference type="ARBA" id="ARBA00013194"/>
    </source>
</evidence>
<reference key="1">
    <citation type="submission" date="2011-09" db="EMBL/GenBank/DDBJ databases">
        <title>Genomic characterization of the Taylorella genus.</title>
        <authorList>
            <person name="Hebert L."/>
            <person name="Moumen B."/>
            <person name="Pons N."/>
            <person name="Duquesne F."/>
            <person name="Breuil M.-F."/>
            <person name="Goux D."/>
            <person name="Batto J.-M."/>
            <person name="Renault P."/>
            <person name="Laugier C."/>
            <person name="Petry S."/>
        </authorList>
    </citation>
    <scope>NUCLEOTIDE SEQUENCE</scope>
    <source>
        <strain>MCE3</strain>
    </source>
</reference>
<evidence type="ECO:0000256" key="5">
    <source>
        <dbReference type="ARBA" id="ARBA00022618"/>
    </source>
</evidence>
<evidence type="ECO:0000256" key="2">
    <source>
        <dbReference type="ARBA" id="ARBA00005464"/>
    </source>
</evidence>
<keyword evidence="16" id="KW-1185">Reference proteome</keyword>
<sequence length="439" mass="49600">MTTNNESKVEKLDGLKRQIEIRVSQKAVEDASQAELKKIAKTAKIQGFRPGKAPIKMIEQSHGPSVRYDALNKEVTKELDKAVREHDLRIAGKPEVVPKEGETSEEDLVFLAKFEIYPEVNLGDISSMNFTKFKTELGDSEINDTIEILRKQRTKFSKVDRESQDQDRVTVDFVGRIDGTEFEGGKADDFPFVLGVGAMLPEFEEAAKGLKAGEEKTFPLAFPEDYHGKEVAGKTAEFTLTMKEVAEPVLPEVNEEFAKSLGQTDGNVEKLKEEIKSNLERETNARTLARTKTSVWDELVSKVEMEVPKALVDMEIEDRIATIRQQLAQTKTPNADTLPIDGENFREESERRVKLGLIVAHIVENEDIQPTQEQVKAKIEEISKNYEKPQEFVAYCLTNREARSNIENSVLEDNVVDYFLSKGQVKEESIPFKELMGQK</sequence>
<dbReference type="GO" id="GO:0005737">
    <property type="term" value="C:cytoplasm"/>
    <property type="evidence" value="ECO:0007669"/>
    <property type="project" value="UniProtKB-SubCell"/>
</dbReference>
<dbReference type="Gene3D" id="3.10.50.40">
    <property type="match status" value="1"/>
</dbReference>
<dbReference type="Pfam" id="PF05698">
    <property type="entry name" value="Trigger_C"/>
    <property type="match status" value="1"/>
</dbReference>
<dbReference type="Pfam" id="PF00254">
    <property type="entry name" value="FKBP_C"/>
    <property type="match status" value="1"/>
</dbReference>
<dbReference type="PANTHER" id="PTHR30560:SF3">
    <property type="entry name" value="TRIGGER FACTOR-LIKE PROTEIN TIG, CHLOROPLASTIC"/>
    <property type="match status" value="1"/>
</dbReference>
<evidence type="ECO:0000256" key="6">
    <source>
        <dbReference type="ARBA" id="ARBA00023110"/>
    </source>
</evidence>
<evidence type="ECO:0000313" key="15">
    <source>
        <dbReference type="EMBL" id="AEP36895.1"/>
    </source>
</evidence>
<dbReference type="OrthoDB" id="9767721at2"/>
<feature type="domain" description="PPIase FKBP-type" evidence="14">
    <location>
        <begin position="166"/>
        <end position="226"/>
    </location>
</feature>
<keyword evidence="5 11" id="KW-0132">Cell division</keyword>
<evidence type="ECO:0000259" key="14">
    <source>
        <dbReference type="PROSITE" id="PS50059"/>
    </source>
</evidence>
<comment type="catalytic activity">
    <reaction evidence="1 11 12">
        <text>[protein]-peptidylproline (omega=180) = [protein]-peptidylproline (omega=0)</text>
        <dbReference type="Rhea" id="RHEA:16237"/>
        <dbReference type="Rhea" id="RHEA-COMP:10747"/>
        <dbReference type="Rhea" id="RHEA-COMP:10748"/>
        <dbReference type="ChEBI" id="CHEBI:83833"/>
        <dbReference type="ChEBI" id="CHEBI:83834"/>
        <dbReference type="EC" id="5.2.1.8"/>
    </reaction>
</comment>
<evidence type="ECO:0000256" key="10">
    <source>
        <dbReference type="ARBA" id="ARBA00029986"/>
    </source>
</evidence>
<evidence type="ECO:0000256" key="8">
    <source>
        <dbReference type="ARBA" id="ARBA00023235"/>
    </source>
</evidence>
<organism evidence="15 16">
    <name type="scientific">Taylorella asinigenitalis (strain MCE3)</name>
    <dbReference type="NCBI Taxonomy" id="1008459"/>
    <lineage>
        <taxon>Bacteria</taxon>
        <taxon>Pseudomonadati</taxon>
        <taxon>Pseudomonadota</taxon>
        <taxon>Betaproteobacteria</taxon>
        <taxon>Burkholderiales</taxon>
        <taxon>Alcaligenaceae</taxon>
        <taxon>Taylorella</taxon>
    </lineage>
</organism>
<dbReference type="PIRSF" id="PIRSF003095">
    <property type="entry name" value="Trigger_factor"/>
    <property type="match status" value="1"/>
</dbReference>
<dbReference type="InterPro" id="IPR008880">
    <property type="entry name" value="Trigger_fac_C"/>
</dbReference>
<dbReference type="InterPro" id="IPR046357">
    <property type="entry name" value="PPIase_dom_sf"/>
</dbReference>
<name>G4Q9X6_TAYAM</name>
<dbReference type="SUPFAM" id="SSF109998">
    <property type="entry name" value="Triger factor/SurA peptide-binding domain-like"/>
    <property type="match status" value="1"/>
</dbReference>
<dbReference type="NCBIfam" id="TIGR00115">
    <property type="entry name" value="tig"/>
    <property type="match status" value="1"/>
</dbReference>
<comment type="domain">
    <text evidence="11">Consists of 3 domains; the N-terminus binds the ribosome, the middle domain has PPIase activity, while the C-terminus has intrinsic chaperone activity on its own.</text>
</comment>
<evidence type="ECO:0000256" key="7">
    <source>
        <dbReference type="ARBA" id="ARBA00023186"/>
    </source>
</evidence>